<feature type="compositionally biased region" description="Basic and acidic residues" evidence="1">
    <location>
        <begin position="90"/>
        <end position="99"/>
    </location>
</feature>
<gene>
    <name evidence="2" type="ORF">SMALB_0920</name>
</gene>
<protein>
    <submittedName>
        <fullName evidence="2">Uncharacterized protein</fullName>
    </submittedName>
</protein>
<organism evidence="2 3">
    <name type="scientific">Streptomyces malaysiensis</name>
    <dbReference type="NCBI Taxonomy" id="92644"/>
    <lineage>
        <taxon>Bacteria</taxon>
        <taxon>Bacillati</taxon>
        <taxon>Actinomycetota</taxon>
        <taxon>Actinomycetes</taxon>
        <taxon>Kitasatosporales</taxon>
        <taxon>Streptomycetaceae</taxon>
        <taxon>Streptomyces</taxon>
        <taxon>Streptomyces violaceusniger group</taxon>
    </lineage>
</organism>
<accession>A0A7X5WZ93</accession>
<dbReference type="EMBL" id="JAALLH010000001">
    <property type="protein sequence ID" value="NIY62995.1"/>
    <property type="molecule type" value="Genomic_DNA"/>
</dbReference>
<sequence length="169" mass="17434">MGAHGADAVQIAKLTRGETGEQFEIIDTGPEQCIGQTMSDSVVSEDIEKLAPFAGTAAPSGCVRRHFPGTAHAAHIDHPAIPSRPGPAHSNDDVAKRTDAVGGGGGMGGATDVTSNGDRMAHVSMMAERLSTSLTRHRFAAARPSIQTCVSHSRLMTNATVTPPGVVKA</sequence>
<reference evidence="2 3" key="1">
    <citation type="submission" date="2020-02" db="EMBL/GenBank/DDBJ databases">
        <title>Streptomyces malaysiensis DSM14702 (JHCC583434, PFL_A843) Genome sequencing and assembly.</title>
        <authorList>
            <person name="Samborskyy M."/>
        </authorList>
    </citation>
    <scope>NUCLEOTIDE SEQUENCE [LARGE SCALE GENOMIC DNA]</scope>
    <source>
        <strain evidence="2 3">DSM 14702</strain>
    </source>
</reference>
<name>A0A7X5WZ93_STRMQ</name>
<comment type="caution">
    <text evidence="2">The sequence shown here is derived from an EMBL/GenBank/DDBJ whole genome shotgun (WGS) entry which is preliminary data.</text>
</comment>
<dbReference type="AlphaFoldDB" id="A0A7X5WZ93"/>
<evidence type="ECO:0000313" key="3">
    <source>
        <dbReference type="Proteomes" id="UP000536624"/>
    </source>
</evidence>
<evidence type="ECO:0000313" key="2">
    <source>
        <dbReference type="EMBL" id="NIY62995.1"/>
    </source>
</evidence>
<evidence type="ECO:0000256" key="1">
    <source>
        <dbReference type="SAM" id="MobiDB-lite"/>
    </source>
</evidence>
<proteinExistence type="predicted"/>
<feature type="region of interest" description="Disordered" evidence="1">
    <location>
        <begin position="76"/>
        <end position="116"/>
    </location>
</feature>
<dbReference type="Proteomes" id="UP000536624">
    <property type="component" value="Unassembled WGS sequence"/>
</dbReference>